<reference evidence="3 4" key="1">
    <citation type="journal article" date="2016" name="Nat. Commun.">
        <title>Thousands of microbial genomes shed light on interconnected biogeochemical processes in an aquifer system.</title>
        <authorList>
            <person name="Anantharaman K."/>
            <person name="Brown C.T."/>
            <person name="Hug L.A."/>
            <person name="Sharon I."/>
            <person name="Castelle C.J."/>
            <person name="Probst A.J."/>
            <person name="Thomas B.C."/>
            <person name="Singh A."/>
            <person name="Wilkins M.J."/>
            <person name="Karaoz U."/>
            <person name="Brodie E.L."/>
            <person name="Williams K.H."/>
            <person name="Hubbard S.S."/>
            <person name="Banfield J.F."/>
        </authorList>
    </citation>
    <scope>NUCLEOTIDE SEQUENCE [LARGE SCALE GENOMIC DNA]</scope>
</reference>
<dbReference type="EMBL" id="MEUM01000001">
    <property type="protein sequence ID" value="OGC43945.1"/>
    <property type="molecule type" value="Genomic_DNA"/>
</dbReference>
<evidence type="ECO:0000259" key="2">
    <source>
        <dbReference type="Pfam" id="PF01551"/>
    </source>
</evidence>
<dbReference type="Gene3D" id="2.70.70.10">
    <property type="entry name" value="Glucose Permease (Domain IIA)"/>
    <property type="match status" value="1"/>
</dbReference>
<keyword evidence="1" id="KW-1133">Transmembrane helix</keyword>
<dbReference type="PANTHER" id="PTHR21666">
    <property type="entry name" value="PEPTIDASE-RELATED"/>
    <property type="match status" value="1"/>
</dbReference>
<dbReference type="PANTHER" id="PTHR21666:SF270">
    <property type="entry name" value="MUREIN HYDROLASE ACTIVATOR ENVC"/>
    <property type="match status" value="1"/>
</dbReference>
<evidence type="ECO:0000313" key="4">
    <source>
        <dbReference type="Proteomes" id="UP000177025"/>
    </source>
</evidence>
<proteinExistence type="predicted"/>
<feature type="transmembrane region" description="Helical" evidence="1">
    <location>
        <begin position="20"/>
        <end position="42"/>
    </location>
</feature>
<dbReference type="CDD" id="cd12797">
    <property type="entry name" value="M23_peptidase"/>
    <property type="match status" value="1"/>
</dbReference>
<dbReference type="InterPro" id="IPR011055">
    <property type="entry name" value="Dup_hybrid_motif"/>
</dbReference>
<keyword evidence="1" id="KW-0812">Transmembrane</keyword>
<dbReference type="Pfam" id="PF01551">
    <property type="entry name" value="Peptidase_M23"/>
    <property type="match status" value="1"/>
</dbReference>
<organism evidence="3 4">
    <name type="scientific">candidate division WOR-3 bacterium RBG_13_43_14</name>
    <dbReference type="NCBI Taxonomy" id="1802590"/>
    <lineage>
        <taxon>Bacteria</taxon>
        <taxon>Bacteria division WOR-3</taxon>
    </lineage>
</organism>
<gene>
    <name evidence="3" type="ORF">A2Y85_04420</name>
</gene>
<sequence>MDIILISSRENKSINIKVRLFLFVFAGLFIVLLIATFIYNIVVFTDRQADTKRLTQLSKENRFVRQEILRIEKNLTEINDLIDSLKMYDEKLRSYALLNPIDDELRSMGIGGTGPRLNADIPNDVLNNITELGQFLDQLLARSRFQKSSFQQLTAKIEDQKYMRSRTPSIVPVQGWFMSGFGYRIDPFTGEVRMHEGIDIAAPLNTPIVAAADGTVRFADDNGGFGLTIEIDHGYGMKTRYCHCQRLVFEVDQTVKRGDIIAYVGNTGKSTGPHLHYEVRIIDQAVNPINYIIPSGVVID</sequence>
<accession>A0A1F4UG47</accession>
<dbReference type="InterPro" id="IPR016047">
    <property type="entry name" value="M23ase_b-sheet_dom"/>
</dbReference>
<keyword evidence="1" id="KW-0472">Membrane</keyword>
<protein>
    <recommendedName>
        <fullName evidence="2">M23ase beta-sheet core domain-containing protein</fullName>
    </recommendedName>
</protein>
<evidence type="ECO:0000313" key="3">
    <source>
        <dbReference type="EMBL" id="OGC43945.1"/>
    </source>
</evidence>
<feature type="domain" description="M23ase beta-sheet core" evidence="2">
    <location>
        <begin position="193"/>
        <end position="288"/>
    </location>
</feature>
<evidence type="ECO:0000256" key="1">
    <source>
        <dbReference type="SAM" id="Phobius"/>
    </source>
</evidence>
<dbReference type="GO" id="GO:0004222">
    <property type="term" value="F:metalloendopeptidase activity"/>
    <property type="evidence" value="ECO:0007669"/>
    <property type="project" value="TreeGrafter"/>
</dbReference>
<comment type="caution">
    <text evidence="3">The sequence shown here is derived from an EMBL/GenBank/DDBJ whole genome shotgun (WGS) entry which is preliminary data.</text>
</comment>
<dbReference type="InterPro" id="IPR050570">
    <property type="entry name" value="Cell_wall_metabolism_enzyme"/>
</dbReference>
<name>A0A1F4UG47_UNCW3</name>
<dbReference type="SUPFAM" id="SSF51261">
    <property type="entry name" value="Duplicated hybrid motif"/>
    <property type="match status" value="1"/>
</dbReference>
<dbReference type="AlphaFoldDB" id="A0A1F4UG47"/>
<dbReference type="Proteomes" id="UP000177025">
    <property type="component" value="Unassembled WGS sequence"/>
</dbReference>
<dbReference type="FunFam" id="2.70.70.10:FF:000006">
    <property type="entry name" value="M23 family peptidase"/>
    <property type="match status" value="1"/>
</dbReference>